<feature type="compositionally biased region" description="Polar residues" evidence="1">
    <location>
        <begin position="191"/>
        <end position="204"/>
    </location>
</feature>
<feature type="compositionally biased region" description="Basic residues" evidence="1">
    <location>
        <begin position="344"/>
        <end position="355"/>
    </location>
</feature>
<feature type="region of interest" description="Disordered" evidence="1">
    <location>
        <begin position="183"/>
        <end position="207"/>
    </location>
</feature>
<reference evidence="2" key="1">
    <citation type="submission" date="2024-07" db="EMBL/GenBank/DDBJ databases">
        <authorList>
            <person name="Kim Y.J."/>
            <person name="Jeong J.Y."/>
        </authorList>
    </citation>
    <scope>NUCLEOTIDE SEQUENCE</scope>
    <source>
        <strain evidence="2">GIHE-MW2</strain>
    </source>
</reference>
<feature type="region of interest" description="Disordered" evidence="1">
    <location>
        <begin position="294"/>
        <end position="355"/>
    </location>
</feature>
<dbReference type="EMBL" id="CP159837">
    <property type="protein sequence ID" value="XCM35086.1"/>
    <property type="molecule type" value="Genomic_DNA"/>
</dbReference>
<feature type="compositionally biased region" description="Polar residues" evidence="1">
    <location>
        <begin position="1"/>
        <end position="22"/>
    </location>
</feature>
<evidence type="ECO:0000256" key="1">
    <source>
        <dbReference type="SAM" id="MobiDB-lite"/>
    </source>
</evidence>
<accession>A0AAU8J7H0</accession>
<dbReference type="RefSeq" id="WP_072160748.1">
    <property type="nucleotide sequence ID" value="NZ_CP159837.1"/>
</dbReference>
<name>A0AAU8J7H0_9CYAN</name>
<feature type="region of interest" description="Disordered" evidence="1">
    <location>
        <begin position="1"/>
        <end position="71"/>
    </location>
</feature>
<protein>
    <submittedName>
        <fullName evidence="2">Uncharacterized protein</fullName>
    </submittedName>
</protein>
<gene>
    <name evidence="2" type="ORF">ABWT76_003741</name>
</gene>
<feature type="compositionally biased region" description="Basic and acidic residues" evidence="1">
    <location>
        <begin position="60"/>
        <end position="71"/>
    </location>
</feature>
<dbReference type="AlphaFoldDB" id="A0AAU8J7H0"/>
<feature type="compositionally biased region" description="Gly residues" evidence="1">
    <location>
        <begin position="303"/>
        <end position="313"/>
    </location>
</feature>
<organism evidence="2">
    <name type="scientific">Planktothricoides raciborskii GIHE-MW2</name>
    <dbReference type="NCBI Taxonomy" id="2792601"/>
    <lineage>
        <taxon>Bacteria</taxon>
        <taxon>Bacillati</taxon>
        <taxon>Cyanobacteriota</taxon>
        <taxon>Cyanophyceae</taxon>
        <taxon>Oscillatoriophycideae</taxon>
        <taxon>Oscillatoriales</taxon>
        <taxon>Oscillatoriaceae</taxon>
        <taxon>Planktothricoides</taxon>
    </lineage>
</organism>
<evidence type="ECO:0000313" key="2">
    <source>
        <dbReference type="EMBL" id="XCM35086.1"/>
    </source>
</evidence>
<sequence length="355" mass="39220">MNSSPNEFIQSTKSTKSAQPKPTQVPEAQKPSSVPSAPGSPNHEEIPTSPPVSALTNPETNHEIVESDRDDASEIESIARQHPIPPPSEPKQYRAIGLVHGHYRASDDQFTKGDLVTTDGTEIDAVLLGRVMSLVKNHIDLKENHLWVVYPRTRQKNGELHLQIVGIWEPEQLSPKHKAIEGSDLSAEATPDQSSPSDAKTVETSEYPPLDDGYFSIRGEVVYQSEAFEDQEPPYIIIKIKQHPRQPSDEPKFFKLKLQGSLTGKAVGHFWDLHLHRQGQNLIIEQGNDLGLVGPTKVKKGNKPGGGRPGGGKPPRYQKSFQRPDQKPAQFSPPTRSGSVPKPTIKKRQKPNSET</sequence>
<proteinExistence type="predicted"/>